<evidence type="ECO:0000259" key="1">
    <source>
        <dbReference type="Pfam" id="PF20179"/>
    </source>
</evidence>
<evidence type="ECO:0000313" key="2">
    <source>
        <dbReference type="EMBL" id="CAE7208273.1"/>
    </source>
</evidence>
<name>A0A812JSV0_9DINO</name>
<reference evidence="2" key="1">
    <citation type="submission" date="2021-02" db="EMBL/GenBank/DDBJ databases">
        <authorList>
            <person name="Dougan E. K."/>
            <person name="Rhodes N."/>
            <person name="Thang M."/>
            <person name="Chan C."/>
        </authorList>
    </citation>
    <scope>NUCLEOTIDE SEQUENCE</scope>
</reference>
<dbReference type="OrthoDB" id="432970at2759"/>
<dbReference type="Proteomes" id="UP000601435">
    <property type="component" value="Unassembled WGS sequence"/>
</dbReference>
<comment type="caution">
    <text evidence="2">The sequence shown here is derived from an EMBL/GenBank/DDBJ whole genome shotgun (WGS) entry which is preliminary data.</text>
</comment>
<proteinExistence type="predicted"/>
<gene>
    <name evidence="2" type="ORF">SNEC2469_LOCUS1932</name>
</gene>
<evidence type="ECO:0000313" key="3">
    <source>
        <dbReference type="Proteomes" id="UP000601435"/>
    </source>
</evidence>
<dbReference type="PANTHER" id="PTHR28069">
    <property type="entry name" value="GH20023P"/>
    <property type="match status" value="1"/>
</dbReference>
<organism evidence="2 3">
    <name type="scientific">Symbiodinium necroappetens</name>
    <dbReference type="NCBI Taxonomy" id="1628268"/>
    <lineage>
        <taxon>Eukaryota</taxon>
        <taxon>Sar</taxon>
        <taxon>Alveolata</taxon>
        <taxon>Dinophyceae</taxon>
        <taxon>Suessiales</taxon>
        <taxon>Symbiodiniaceae</taxon>
        <taxon>Symbiodinium</taxon>
    </lineage>
</organism>
<dbReference type="AlphaFoldDB" id="A0A812JSV0"/>
<dbReference type="InterPro" id="IPR046824">
    <property type="entry name" value="Mss51-like_C"/>
</dbReference>
<dbReference type="Pfam" id="PF20179">
    <property type="entry name" value="MSS51_C"/>
    <property type="match status" value="1"/>
</dbReference>
<protein>
    <recommendedName>
        <fullName evidence="1">Mitochondrial splicing suppressor 51-like C-terminal domain-containing protein</fullName>
    </recommendedName>
</protein>
<keyword evidence="3" id="KW-1185">Reference proteome</keyword>
<dbReference type="EMBL" id="CAJNJA010006283">
    <property type="protein sequence ID" value="CAE7208273.1"/>
    <property type="molecule type" value="Genomic_DNA"/>
</dbReference>
<sequence length="233" mass="25893">MLLVGPTAVGPSEKLVAADDETRLPTGLLLETRHRQGLYHEVSFEPHWDPDLVCAFQPGFYGYDSWEPSIRRVLELKAPFLATSYTYEEAEEDKHCTGDLRIKQRDRVVSTPTYAGSTHSLGRVWVRPHVRPSRIVNALGMQPFWLRSLRPLSSRHLRLGATRLASGGQRLRISTATRRAAGVPHTGASLSLSLVTCFLESPLRSSVAGNASCHQACEKKSCIKKPKKAARPR</sequence>
<feature type="domain" description="Mitochondrial splicing suppressor 51-like C-terminal" evidence="1">
    <location>
        <begin position="3"/>
        <end position="97"/>
    </location>
</feature>
<accession>A0A812JSV0</accession>
<dbReference type="PANTHER" id="PTHR28069:SF1">
    <property type="entry name" value="PROTEIN MSS51, MITOCHONDRIAL"/>
    <property type="match status" value="1"/>
</dbReference>